<accession>N9VD19</accession>
<dbReference type="RefSeq" id="WP_005348520.1">
    <property type="nucleotide sequence ID" value="NZ_APVG01000007.1"/>
</dbReference>
<keyword evidence="3" id="KW-1185">Reference proteome</keyword>
<keyword evidence="1" id="KW-0732">Signal</keyword>
<sequence>MKALLLLLVYLFALSASAAEQARNAPPEGPREMPVEMKAALEACKENGRPLGEAFDSCMERKGFGKAKGGKAHLEEILPGLGALA</sequence>
<proteinExistence type="predicted"/>
<dbReference type="EMBL" id="APVG01000007">
    <property type="protein sequence ID" value="ENY73127.1"/>
    <property type="molecule type" value="Genomic_DNA"/>
</dbReference>
<dbReference type="Proteomes" id="UP000023775">
    <property type="component" value="Unassembled WGS sequence"/>
</dbReference>
<comment type="caution">
    <text evidence="2">The sequence shown here is derived from an EMBL/GenBank/DDBJ whole genome shotgun (WGS) entry which is preliminary data.</text>
</comment>
<organism evidence="2 3">
    <name type="scientific">Aeromonas diversa CDC 2478-85</name>
    <dbReference type="NCBI Taxonomy" id="1268237"/>
    <lineage>
        <taxon>Bacteria</taxon>
        <taxon>Pseudomonadati</taxon>
        <taxon>Pseudomonadota</taxon>
        <taxon>Gammaproteobacteria</taxon>
        <taxon>Aeromonadales</taxon>
        <taxon>Aeromonadaceae</taxon>
        <taxon>Aeromonas</taxon>
    </lineage>
</organism>
<evidence type="ECO:0000313" key="2">
    <source>
        <dbReference type="EMBL" id="ENY73127.1"/>
    </source>
</evidence>
<gene>
    <name evidence="2" type="ORF">G114_04158</name>
</gene>
<evidence type="ECO:0000313" key="3">
    <source>
        <dbReference type="Proteomes" id="UP000023775"/>
    </source>
</evidence>
<dbReference type="OrthoDB" id="5594026at2"/>
<dbReference type="PATRIC" id="fig|1268237.3.peg.819"/>
<name>N9VD19_9GAMM</name>
<reference evidence="2 3" key="1">
    <citation type="journal article" date="2013" name="Genome Announc.">
        <title>Draft Genome Sequence of the Aeromonas diversa Type Strain.</title>
        <authorList>
            <person name="Farfan M."/>
            <person name="Spataro N."/>
            <person name="Sanglas A."/>
            <person name="Albarral V."/>
            <person name="Loren J.G."/>
            <person name="Bosch E."/>
            <person name="Fuste M.C."/>
        </authorList>
    </citation>
    <scope>NUCLEOTIDE SEQUENCE [LARGE SCALE GENOMIC DNA]</scope>
    <source>
        <strain evidence="2 3">2478-85</strain>
    </source>
</reference>
<dbReference type="AlphaFoldDB" id="N9VD19"/>
<protein>
    <submittedName>
        <fullName evidence="2">Uncharacterized protein</fullName>
    </submittedName>
</protein>
<feature type="signal peptide" evidence="1">
    <location>
        <begin position="1"/>
        <end position="18"/>
    </location>
</feature>
<feature type="chain" id="PRO_5004155380" evidence="1">
    <location>
        <begin position="19"/>
        <end position="85"/>
    </location>
</feature>
<evidence type="ECO:0000256" key="1">
    <source>
        <dbReference type="SAM" id="SignalP"/>
    </source>
</evidence>